<dbReference type="RefSeq" id="WP_106738566.1">
    <property type="nucleotide sequence ID" value="NZ_CP027657.1"/>
</dbReference>
<evidence type="ECO:0000313" key="6">
    <source>
        <dbReference type="EMBL" id="AVO53785.1"/>
    </source>
</evidence>
<name>A0A2R3QPS4_ECTME</name>
<sequence>MRDAMARLHLMGERPGPLCVRGQGSWLWDAEGRAYLDFDQNLGANSLGHSPTLLLETLRRQADLLISSGLEQCSRGQLKLAAQLCQAAGSERVAFCSDSVRANALAVRLALQWAAAQNPAAERLVLLEGSHLDPIVFGAASQVLRVPFNDLEALAAVIDSRCAAVLIEPLQQSAGVVPATLEYLQGAQRLCREQGAVLILDETSSGMGRCGTLLAEELYGVRADLLTLGSALAGGLPLAAVLARGSIAAQADAESPASFPGEALLTCAGVAVLAAVLEGSFLGQVREVAEHLREGLAQLARRHGHGPLRGHGLLLGLPLIGQTASAVRRAAREQGLLIGVARGDCLRLSPAMTVSHGNVEEMLRRLGRALQRVEQARVEVA</sequence>
<dbReference type="InterPro" id="IPR050103">
    <property type="entry name" value="Class-III_PLP-dep_AT"/>
</dbReference>
<dbReference type="SUPFAM" id="SSF53383">
    <property type="entry name" value="PLP-dependent transferases"/>
    <property type="match status" value="1"/>
</dbReference>
<dbReference type="Pfam" id="PF00202">
    <property type="entry name" value="Aminotran_3"/>
    <property type="match status" value="2"/>
</dbReference>
<dbReference type="InterPro" id="IPR005814">
    <property type="entry name" value="Aminotrans_3"/>
</dbReference>
<dbReference type="InterPro" id="IPR015421">
    <property type="entry name" value="PyrdxlP-dep_Trfase_major"/>
</dbReference>
<dbReference type="Gene3D" id="3.90.1150.10">
    <property type="entry name" value="Aspartate Aminotransferase, domain 1"/>
    <property type="match status" value="2"/>
</dbReference>
<dbReference type="PANTHER" id="PTHR11986">
    <property type="entry name" value="AMINOTRANSFERASE CLASS III"/>
    <property type="match status" value="1"/>
</dbReference>
<dbReference type="STRING" id="1001585.MDS_4385"/>
<dbReference type="AlphaFoldDB" id="A0A2R3QPS4"/>
<dbReference type="GO" id="GO:0042802">
    <property type="term" value="F:identical protein binding"/>
    <property type="evidence" value="ECO:0007669"/>
    <property type="project" value="TreeGrafter"/>
</dbReference>
<protein>
    <submittedName>
        <fullName evidence="6">Aspartate aminotransferase family protein</fullName>
    </submittedName>
</protein>
<reference evidence="6 7" key="1">
    <citation type="submission" date="2018-03" db="EMBL/GenBank/DDBJ databases">
        <title>Complete genome sequence and methylome analysis of Pseudomonas mendocina NEB 698.</title>
        <authorList>
            <person name="Morgan R.D."/>
        </authorList>
    </citation>
    <scope>NUCLEOTIDE SEQUENCE [LARGE SCALE GENOMIC DNA]</scope>
    <source>
        <strain evidence="6 7">NEB698</strain>
    </source>
</reference>
<dbReference type="PIRSF" id="PIRSF000521">
    <property type="entry name" value="Transaminase_4ab_Lys_Orn"/>
    <property type="match status" value="1"/>
</dbReference>
<evidence type="ECO:0000313" key="7">
    <source>
        <dbReference type="Proteomes" id="UP000238327"/>
    </source>
</evidence>
<evidence type="ECO:0000256" key="5">
    <source>
        <dbReference type="RuleBase" id="RU003560"/>
    </source>
</evidence>
<dbReference type="InterPro" id="IPR015422">
    <property type="entry name" value="PyrdxlP-dep_Trfase_small"/>
</dbReference>
<dbReference type="GO" id="GO:0008483">
    <property type="term" value="F:transaminase activity"/>
    <property type="evidence" value="ECO:0007669"/>
    <property type="project" value="UniProtKB-KW"/>
</dbReference>
<dbReference type="OrthoDB" id="9801052at2"/>
<dbReference type="PANTHER" id="PTHR11986:SF79">
    <property type="entry name" value="ACETYLORNITHINE AMINOTRANSFERASE, MITOCHONDRIAL"/>
    <property type="match status" value="1"/>
</dbReference>
<keyword evidence="3 6" id="KW-0808">Transferase</keyword>
<dbReference type="GO" id="GO:0030170">
    <property type="term" value="F:pyridoxal phosphate binding"/>
    <property type="evidence" value="ECO:0007669"/>
    <property type="project" value="InterPro"/>
</dbReference>
<gene>
    <name evidence="6" type="ORF">C7A17_13725</name>
</gene>
<dbReference type="EMBL" id="CP027657">
    <property type="protein sequence ID" value="AVO53785.1"/>
    <property type="molecule type" value="Genomic_DNA"/>
</dbReference>
<evidence type="ECO:0000256" key="2">
    <source>
        <dbReference type="ARBA" id="ARBA00022576"/>
    </source>
</evidence>
<evidence type="ECO:0000256" key="4">
    <source>
        <dbReference type="ARBA" id="ARBA00022898"/>
    </source>
</evidence>
<comment type="cofactor">
    <cofactor evidence="1">
        <name>pyridoxal 5'-phosphate</name>
        <dbReference type="ChEBI" id="CHEBI:597326"/>
    </cofactor>
</comment>
<evidence type="ECO:0000256" key="1">
    <source>
        <dbReference type="ARBA" id="ARBA00001933"/>
    </source>
</evidence>
<dbReference type="Proteomes" id="UP000238327">
    <property type="component" value="Chromosome"/>
</dbReference>
<organism evidence="6 7">
    <name type="scientific">Ectopseudomonas mendocina</name>
    <name type="common">Pseudomonas mendocina</name>
    <dbReference type="NCBI Taxonomy" id="300"/>
    <lineage>
        <taxon>Bacteria</taxon>
        <taxon>Pseudomonadati</taxon>
        <taxon>Pseudomonadota</taxon>
        <taxon>Gammaproteobacteria</taxon>
        <taxon>Pseudomonadales</taxon>
        <taxon>Pseudomonadaceae</taxon>
        <taxon>Ectopseudomonas</taxon>
    </lineage>
</organism>
<keyword evidence="4 5" id="KW-0663">Pyridoxal phosphate</keyword>
<proteinExistence type="inferred from homology"/>
<accession>A0A2R3QPS4</accession>
<comment type="similarity">
    <text evidence="5">Belongs to the class-III pyridoxal-phosphate-dependent aminotransferase family.</text>
</comment>
<dbReference type="Gene3D" id="3.40.640.10">
    <property type="entry name" value="Type I PLP-dependent aspartate aminotransferase-like (Major domain)"/>
    <property type="match status" value="2"/>
</dbReference>
<dbReference type="InterPro" id="IPR015424">
    <property type="entry name" value="PyrdxlP-dep_Trfase"/>
</dbReference>
<evidence type="ECO:0000256" key="3">
    <source>
        <dbReference type="ARBA" id="ARBA00022679"/>
    </source>
</evidence>
<keyword evidence="2 6" id="KW-0032">Aminotransferase</keyword>